<protein>
    <recommendedName>
        <fullName evidence="5">Bromo domain-containing protein</fullName>
    </recommendedName>
</protein>
<feature type="compositionally biased region" description="Basic and acidic residues" evidence="4">
    <location>
        <begin position="265"/>
        <end position="279"/>
    </location>
</feature>
<dbReference type="Pfam" id="PF00439">
    <property type="entry name" value="Bromodomain"/>
    <property type="match status" value="2"/>
</dbReference>
<feature type="region of interest" description="Disordered" evidence="4">
    <location>
        <begin position="262"/>
        <end position="352"/>
    </location>
</feature>
<feature type="compositionally biased region" description="Acidic residues" evidence="4">
    <location>
        <begin position="336"/>
        <end position="350"/>
    </location>
</feature>
<dbReference type="PROSITE" id="PS50014">
    <property type="entry name" value="BROMODOMAIN_2"/>
    <property type="match status" value="2"/>
</dbReference>
<feature type="domain" description="Bromo" evidence="5">
    <location>
        <begin position="1"/>
        <end position="43"/>
    </location>
</feature>
<proteinExistence type="predicted"/>
<dbReference type="InterPro" id="IPR001487">
    <property type="entry name" value="Bromodomain"/>
</dbReference>
<reference evidence="6" key="1">
    <citation type="submission" date="2013-04" db="EMBL/GenBank/DDBJ databases">
        <authorList>
            <person name="Qu J."/>
            <person name="Murali S.C."/>
            <person name="Bandaranaike D."/>
            <person name="Bellair M."/>
            <person name="Blankenburg K."/>
            <person name="Chao H."/>
            <person name="Dinh H."/>
            <person name="Doddapaneni H."/>
            <person name="Downs B."/>
            <person name="Dugan-Rocha S."/>
            <person name="Elkadiri S."/>
            <person name="Gnanaolivu R.D."/>
            <person name="Hernandez B."/>
            <person name="Javaid M."/>
            <person name="Jayaseelan J.C."/>
            <person name="Lee S."/>
            <person name="Li M."/>
            <person name="Ming W."/>
            <person name="Munidasa M."/>
            <person name="Muniz J."/>
            <person name="Nguyen L."/>
            <person name="Ongeri F."/>
            <person name="Osuji N."/>
            <person name="Pu L.-L."/>
            <person name="Puazo M."/>
            <person name="Qu C."/>
            <person name="Quiroz J."/>
            <person name="Raj R."/>
            <person name="Weissenberger G."/>
            <person name="Xin Y."/>
            <person name="Zou X."/>
            <person name="Han Y."/>
            <person name="Richards S."/>
            <person name="Worley K."/>
            <person name="Muzny D."/>
            <person name="Gibbs R."/>
        </authorList>
    </citation>
    <scope>NUCLEOTIDE SEQUENCE</scope>
    <source>
        <strain evidence="6">Sampled in the wild</strain>
    </source>
</reference>
<evidence type="ECO:0000256" key="1">
    <source>
        <dbReference type="ARBA" id="ARBA00023117"/>
    </source>
</evidence>
<feature type="region of interest" description="Disordered" evidence="4">
    <location>
        <begin position="209"/>
        <end position="249"/>
    </location>
</feature>
<dbReference type="EMBL" id="KZ308170">
    <property type="protein sequence ID" value="KAG8223686.1"/>
    <property type="molecule type" value="Genomic_DNA"/>
</dbReference>
<dbReference type="OrthoDB" id="5752at2759"/>
<evidence type="ECO:0000256" key="2">
    <source>
        <dbReference type="PROSITE-ProRule" id="PRU00035"/>
    </source>
</evidence>
<feature type="compositionally biased region" description="Acidic residues" evidence="4">
    <location>
        <begin position="462"/>
        <end position="476"/>
    </location>
</feature>
<accession>A0A8K0NVP5</accession>
<dbReference type="GO" id="GO:0004402">
    <property type="term" value="F:histone acetyltransferase activity"/>
    <property type="evidence" value="ECO:0007669"/>
    <property type="project" value="InterPro"/>
</dbReference>
<evidence type="ECO:0000256" key="4">
    <source>
        <dbReference type="SAM" id="MobiDB-lite"/>
    </source>
</evidence>
<evidence type="ECO:0000256" key="3">
    <source>
        <dbReference type="SAM" id="Coils"/>
    </source>
</evidence>
<feature type="coiled-coil region" evidence="3">
    <location>
        <begin position="173"/>
        <end position="207"/>
    </location>
</feature>
<dbReference type="PRINTS" id="PR00503">
    <property type="entry name" value="BROMODOMAIN"/>
</dbReference>
<dbReference type="InterPro" id="IPR040240">
    <property type="entry name" value="TAF1"/>
</dbReference>
<evidence type="ECO:0000313" key="6">
    <source>
        <dbReference type="EMBL" id="KAG8223686.1"/>
    </source>
</evidence>
<dbReference type="InterPro" id="IPR018359">
    <property type="entry name" value="Bromodomain_CS"/>
</dbReference>
<name>A0A8K0NVP5_LADFU</name>
<feature type="compositionally biased region" description="Acidic residues" evidence="4">
    <location>
        <begin position="307"/>
        <end position="317"/>
    </location>
</feature>
<dbReference type="PANTHER" id="PTHR13900:SF0">
    <property type="entry name" value="TRANSCRIPTION INITIATION FACTOR TFIID SUBUNIT 1"/>
    <property type="match status" value="1"/>
</dbReference>
<keyword evidence="3" id="KW-0175">Coiled coil</keyword>
<reference evidence="6" key="2">
    <citation type="submission" date="2017-10" db="EMBL/GenBank/DDBJ databases">
        <title>Ladona fulva Genome sequencing and assembly.</title>
        <authorList>
            <person name="Murali S."/>
            <person name="Richards S."/>
            <person name="Bandaranaike D."/>
            <person name="Bellair M."/>
            <person name="Blankenburg K."/>
            <person name="Chao H."/>
            <person name="Dinh H."/>
            <person name="Doddapaneni H."/>
            <person name="Dugan-Rocha S."/>
            <person name="Elkadiri S."/>
            <person name="Gnanaolivu R."/>
            <person name="Hernandez B."/>
            <person name="Skinner E."/>
            <person name="Javaid M."/>
            <person name="Lee S."/>
            <person name="Li M."/>
            <person name="Ming W."/>
            <person name="Munidasa M."/>
            <person name="Muniz J."/>
            <person name="Nguyen L."/>
            <person name="Hughes D."/>
            <person name="Osuji N."/>
            <person name="Pu L.-L."/>
            <person name="Puazo M."/>
            <person name="Qu C."/>
            <person name="Quiroz J."/>
            <person name="Raj R."/>
            <person name="Weissenberger G."/>
            <person name="Xin Y."/>
            <person name="Zou X."/>
            <person name="Han Y."/>
            <person name="Worley K."/>
            <person name="Muzny D."/>
            <person name="Gibbs R."/>
        </authorList>
    </citation>
    <scope>NUCLEOTIDE SEQUENCE</scope>
    <source>
        <strain evidence="6">Sampled in the wild</strain>
    </source>
</reference>
<sequence>MDLQSIRDNLRAKKYQSREEFLADVNQIVENSTFYNGAKSSLTVAARRMLSLCVERLAEKEDRLMRLEKAINPLLDDNDQVALTFILDIVVNDKLKGMSESWPFLKPVNKKFVRDYYSVIKDPMDLETVAKKVKAHKYHNRHEFLSDIELILQNCVVYNGKDSVYTKKAESLYKATKTILDEYDEHLTQLERNIRLAQERALEQADMDSLGTSLGPDEENYTIAEPDNTRGSRDSSPDAAGKSHGDDYEFVDVEGEDLLMIGEGYGRHGDDGVHSRSKGEGSSGIGRGHHPQSKGNDVLAEDLQFSSEEDDDIDYDNEGGRMGGTPSKRSRMGHSDDEEEEEGQLPDDDSQQAAEAMVQLGNLGYYPASSSLVGSSTVDMVEGNNSSIKQDQEESMDVDPNYDPSDFLMQGLPQQKNVPSYGQKLAIQDDLAVSESDDEEDERRKRDSGEMKRDLDSSAVKDEDEDEEDDGGSLWF</sequence>
<feature type="region of interest" description="Disordered" evidence="4">
    <location>
        <begin position="376"/>
        <end position="476"/>
    </location>
</feature>
<dbReference type="FunFam" id="1.20.920.10:FF:000020">
    <property type="entry name" value="Transcription initiation factor TFIID subunit"/>
    <property type="match status" value="1"/>
</dbReference>
<keyword evidence="7" id="KW-1185">Reference proteome</keyword>
<dbReference type="GO" id="GO:0051123">
    <property type="term" value="P:RNA polymerase II preinitiation complex assembly"/>
    <property type="evidence" value="ECO:0007669"/>
    <property type="project" value="TreeGrafter"/>
</dbReference>
<dbReference type="PANTHER" id="PTHR13900">
    <property type="entry name" value="TRANSCRIPTION INITIATION FACTOR TFIID"/>
    <property type="match status" value="1"/>
</dbReference>
<dbReference type="CDD" id="cd05511">
    <property type="entry name" value="Bromo_TFIID"/>
    <property type="match status" value="1"/>
</dbReference>
<dbReference type="Gene3D" id="1.20.920.10">
    <property type="entry name" value="Bromodomain-like"/>
    <property type="match status" value="2"/>
</dbReference>
<feature type="compositionally biased region" description="Basic and acidic residues" evidence="4">
    <location>
        <begin position="442"/>
        <end position="461"/>
    </location>
</feature>
<feature type="compositionally biased region" description="Polar residues" evidence="4">
    <location>
        <begin position="376"/>
        <end position="389"/>
    </location>
</feature>
<comment type="caution">
    <text evidence="6">The sequence shown here is derived from an EMBL/GenBank/DDBJ whole genome shotgun (WGS) entry which is preliminary data.</text>
</comment>
<feature type="domain" description="Bromo" evidence="5">
    <location>
        <begin position="96"/>
        <end position="166"/>
    </location>
</feature>
<dbReference type="PROSITE" id="PS00633">
    <property type="entry name" value="BROMODOMAIN_1"/>
    <property type="match status" value="1"/>
</dbReference>
<feature type="compositionally biased region" description="Basic and acidic residues" evidence="4">
    <location>
        <begin position="227"/>
        <end position="247"/>
    </location>
</feature>
<dbReference type="AlphaFoldDB" id="A0A8K0NVP5"/>
<dbReference type="InterPro" id="IPR036427">
    <property type="entry name" value="Bromodomain-like_sf"/>
</dbReference>
<feature type="coiled-coil region" evidence="3">
    <location>
        <begin position="50"/>
        <end position="77"/>
    </location>
</feature>
<dbReference type="GO" id="GO:0017025">
    <property type="term" value="F:TBP-class protein binding"/>
    <property type="evidence" value="ECO:0007669"/>
    <property type="project" value="InterPro"/>
</dbReference>
<organism evidence="6 7">
    <name type="scientific">Ladona fulva</name>
    <name type="common">Scarce chaser dragonfly</name>
    <name type="synonym">Libellula fulva</name>
    <dbReference type="NCBI Taxonomy" id="123851"/>
    <lineage>
        <taxon>Eukaryota</taxon>
        <taxon>Metazoa</taxon>
        <taxon>Ecdysozoa</taxon>
        <taxon>Arthropoda</taxon>
        <taxon>Hexapoda</taxon>
        <taxon>Insecta</taxon>
        <taxon>Pterygota</taxon>
        <taxon>Palaeoptera</taxon>
        <taxon>Odonata</taxon>
        <taxon>Epiprocta</taxon>
        <taxon>Anisoptera</taxon>
        <taxon>Libelluloidea</taxon>
        <taxon>Libellulidae</taxon>
        <taxon>Ladona</taxon>
    </lineage>
</organism>
<evidence type="ECO:0000313" key="7">
    <source>
        <dbReference type="Proteomes" id="UP000792457"/>
    </source>
</evidence>
<dbReference type="SUPFAM" id="SSF47370">
    <property type="entry name" value="Bromodomain"/>
    <property type="match status" value="2"/>
</dbReference>
<dbReference type="GO" id="GO:0016251">
    <property type="term" value="F:RNA polymerase II general transcription initiation factor activity"/>
    <property type="evidence" value="ECO:0007669"/>
    <property type="project" value="InterPro"/>
</dbReference>
<gene>
    <name evidence="6" type="ORF">J437_LFUL004051</name>
</gene>
<evidence type="ECO:0000259" key="5">
    <source>
        <dbReference type="PROSITE" id="PS50014"/>
    </source>
</evidence>
<dbReference type="SMART" id="SM00297">
    <property type="entry name" value="BROMO"/>
    <property type="match status" value="1"/>
</dbReference>
<dbReference type="GO" id="GO:0005669">
    <property type="term" value="C:transcription factor TFIID complex"/>
    <property type="evidence" value="ECO:0007669"/>
    <property type="project" value="InterPro"/>
</dbReference>
<dbReference type="Proteomes" id="UP000792457">
    <property type="component" value="Unassembled WGS sequence"/>
</dbReference>
<keyword evidence="1 2" id="KW-0103">Bromodomain</keyword>